<protein>
    <submittedName>
        <fullName evidence="1">Uncharacterized protein</fullName>
    </submittedName>
</protein>
<keyword evidence="2" id="KW-1185">Reference proteome</keyword>
<evidence type="ECO:0000313" key="1">
    <source>
        <dbReference type="EMBL" id="SKB34517.1"/>
    </source>
</evidence>
<dbReference type="RefSeq" id="WP_139378525.1">
    <property type="nucleotide sequence ID" value="NZ_FUYS01000002.1"/>
</dbReference>
<reference evidence="1 2" key="1">
    <citation type="submission" date="2017-02" db="EMBL/GenBank/DDBJ databases">
        <authorList>
            <person name="Peterson S.W."/>
        </authorList>
    </citation>
    <scope>NUCLEOTIDE SEQUENCE [LARGE SCALE GENOMIC DNA]</scope>
    <source>
        <strain evidence="1 2">DSM 22899</strain>
    </source>
</reference>
<dbReference type="EMBL" id="FUYS01000002">
    <property type="protein sequence ID" value="SKB34517.1"/>
    <property type="molecule type" value="Genomic_DNA"/>
</dbReference>
<sequence length="105" mass="12237">MKLGIHIAHGSGAGFYLTYDRIDANDIRVAKAAFVGKRIGDRRERDNVLLETKRLLMYAMLCWDIPKDKIRSLVIFMTYYVNFEFKETNTILKWKNNNLPEAVIP</sequence>
<dbReference type="AlphaFoldDB" id="A0A1T5AIC9"/>
<organism evidence="1 2">
    <name type="scientific">Parapedobacter luteus</name>
    <dbReference type="NCBI Taxonomy" id="623280"/>
    <lineage>
        <taxon>Bacteria</taxon>
        <taxon>Pseudomonadati</taxon>
        <taxon>Bacteroidota</taxon>
        <taxon>Sphingobacteriia</taxon>
        <taxon>Sphingobacteriales</taxon>
        <taxon>Sphingobacteriaceae</taxon>
        <taxon>Parapedobacter</taxon>
    </lineage>
</organism>
<accession>A0A1T5AIC9</accession>
<proteinExistence type="predicted"/>
<dbReference type="Proteomes" id="UP000190541">
    <property type="component" value="Unassembled WGS sequence"/>
</dbReference>
<gene>
    <name evidence="1" type="ORF">SAMN05660226_00777</name>
</gene>
<name>A0A1T5AIC9_9SPHI</name>
<evidence type="ECO:0000313" key="2">
    <source>
        <dbReference type="Proteomes" id="UP000190541"/>
    </source>
</evidence>